<dbReference type="InterPro" id="IPR027417">
    <property type="entry name" value="P-loop_NTPase"/>
</dbReference>
<evidence type="ECO:0000256" key="1">
    <source>
        <dbReference type="SAM" id="Coils"/>
    </source>
</evidence>
<feature type="coiled-coil region" evidence="1">
    <location>
        <begin position="437"/>
        <end position="499"/>
    </location>
</feature>
<dbReference type="SUPFAM" id="SSF52540">
    <property type="entry name" value="P-loop containing nucleoside triphosphate hydrolases"/>
    <property type="match status" value="2"/>
</dbReference>
<feature type="coiled-coil region" evidence="1">
    <location>
        <begin position="205"/>
        <end position="246"/>
    </location>
</feature>
<feature type="domain" description="Rad50/SbcC-type AAA" evidence="2">
    <location>
        <begin position="3"/>
        <end position="283"/>
    </location>
</feature>
<evidence type="ECO:0000259" key="2">
    <source>
        <dbReference type="Pfam" id="PF13476"/>
    </source>
</evidence>
<dbReference type="AlphaFoldDB" id="A0A6C0HDP4"/>
<feature type="coiled-coil region" evidence="1">
    <location>
        <begin position="556"/>
        <end position="682"/>
    </location>
</feature>
<dbReference type="GO" id="GO:0016887">
    <property type="term" value="F:ATP hydrolysis activity"/>
    <property type="evidence" value="ECO:0007669"/>
    <property type="project" value="InterPro"/>
</dbReference>
<protein>
    <recommendedName>
        <fullName evidence="2">Rad50/SbcC-type AAA domain-containing protein</fullName>
    </recommendedName>
</protein>
<dbReference type="EMBL" id="MN739934">
    <property type="protein sequence ID" value="QHT78619.1"/>
    <property type="molecule type" value="Genomic_DNA"/>
</dbReference>
<reference evidence="3" key="1">
    <citation type="journal article" date="2020" name="Nature">
        <title>Giant virus diversity and host interactions through global metagenomics.</title>
        <authorList>
            <person name="Schulz F."/>
            <person name="Roux S."/>
            <person name="Paez-Espino D."/>
            <person name="Jungbluth S."/>
            <person name="Walsh D.A."/>
            <person name="Denef V.J."/>
            <person name="McMahon K.D."/>
            <person name="Konstantinidis K.T."/>
            <person name="Eloe-Fadrosh E.A."/>
            <person name="Kyrpides N.C."/>
            <person name="Woyke T."/>
        </authorList>
    </citation>
    <scope>NUCLEOTIDE SEQUENCE</scope>
    <source>
        <strain evidence="3">GVMAG-M-3300023179-92</strain>
    </source>
</reference>
<dbReference type="PANTHER" id="PTHR32114">
    <property type="entry name" value="ABC TRANSPORTER ABCH.3"/>
    <property type="match status" value="1"/>
</dbReference>
<keyword evidence="1" id="KW-0175">Coiled coil</keyword>
<sequence>MILTLTNFRCYKKVTFEFPDNGTILLWGTSGIGKTTIFKAINFVLYDNESKVITYGEKKCEVTFQYKQYIITRRKNPSYFLFKNTETNATYDGETAQHKIKEIFGDNFELTGYMTQKHSDKFFLMNNNERAAFLQSLSIKDFDIENLRKRVKEAIRNRKDKLNSKSTERRLIQEQCKKFNIDDNIELIKPELKLDTKGLNFEEFRKEEETKMEKFKKQIKDKRQKLEDKTKELHQQEKLIETISSKQNLLTHFEVRLNELVKEHSNINIPDEEEIEEIKEENKNYDKIINLIRLKTLFKHAKDEYDSMIDIEGKKIKEQLESLTKNIEECNKYLLTEEQRKQFNKQIENNNKLNTLLKEIKTSELVEYTSNIKTLLKNINNEIEDLDEIEFDTDLYDKINEIKIELGKEEELYKNIIKMMKEGETHRHNCPKCKTGLMIYNNTIKEHNINVEELKKERDEKEQKIKLIKTNIKLENDRLKDLQTKANEEKQKHTKLTQYKERLEEYKDIELIDTKDIRQKLEQDISSSAKLSMYKKDFEKIDKIKTLKPDVLPLHLAKKRDNLLKAKREYEELKEDVIDYRPAPVEEYEHLILENYTKLNNIEKTKKQLEKLIKEIYTIETSIKECKDFIQNTQTEDIIKLNKEIEEIKESIDKTESNIEKMQKRDDKIKKYQKEIENYCQKYEILTRFNEIKNEESICVRALAKAEEFIKIIGEAESLSLSQTIQNINEELEEFISAFFGDNFTVSLTTFKQTKDGDKKAMIDIQIIKDGEIVPLDGLSGGEYDRVSLAFFLAFNKSSKCNIILLDECLASLHPELVEEIVEMIKERMDNKLVMFTLHQANTGIFDEVIDVCKYRCFHS</sequence>
<dbReference type="GO" id="GO:0006302">
    <property type="term" value="P:double-strand break repair"/>
    <property type="evidence" value="ECO:0007669"/>
    <property type="project" value="InterPro"/>
</dbReference>
<proteinExistence type="predicted"/>
<organism evidence="3">
    <name type="scientific">viral metagenome</name>
    <dbReference type="NCBI Taxonomy" id="1070528"/>
    <lineage>
        <taxon>unclassified sequences</taxon>
        <taxon>metagenomes</taxon>
        <taxon>organismal metagenomes</taxon>
    </lineage>
</organism>
<name>A0A6C0HDP4_9ZZZZ</name>
<evidence type="ECO:0000313" key="3">
    <source>
        <dbReference type="EMBL" id="QHT78619.1"/>
    </source>
</evidence>
<dbReference type="InterPro" id="IPR038729">
    <property type="entry name" value="Rad50/SbcC_AAA"/>
</dbReference>
<dbReference type="PANTHER" id="PTHR32114:SF2">
    <property type="entry name" value="ABC TRANSPORTER ABCH.3"/>
    <property type="match status" value="1"/>
</dbReference>
<accession>A0A6C0HDP4</accession>
<dbReference type="Pfam" id="PF13476">
    <property type="entry name" value="AAA_23"/>
    <property type="match status" value="1"/>
</dbReference>
<dbReference type="Gene3D" id="3.40.50.300">
    <property type="entry name" value="P-loop containing nucleotide triphosphate hydrolases"/>
    <property type="match status" value="2"/>
</dbReference>